<proteinExistence type="predicted"/>
<dbReference type="EMBL" id="LWDG02000067">
    <property type="protein sequence ID" value="KAE8270035.1"/>
    <property type="molecule type" value="Genomic_DNA"/>
</dbReference>
<keyword evidence="2" id="KW-0732">Signal</keyword>
<dbReference type="InterPro" id="IPR029058">
    <property type="entry name" value="AB_hydrolase_fold"/>
</dbReference>
<comment type="caution">
    <text evidence="4">The sequence shown here is derived from an EMBL/GenBank/DDBJ whole genome shotgun (WGS) entry which is preliminary data.</text>
</comment>
<dbReference type="Pfam" id="PF07859">
    <property type="entry name" value="Abhydrolase_3"/>
    <property type="match status" value="1"/>
</dbReference>
<organism evidence="4 5">
    <name type="scientific">Tilletia walkeri</name>
    <dbReference type="NCBI Taxonomy" id="117179"/>
    <lineage>
        <taxon>Eukaryota</taxon>
        <taxon>Fungi</taxon>
        <taxon>Dikarya</taxon>
        <taxon>Basidiomycota</taxon>
        <taxon>Ustilaginomycotina</taxon>
        <taxon>Exobasidiomycetes</taxon>
        <taxon>Tilletiales</taxon>
        <taxon>Tilletiaceae</taxon>
        <taxon>Tilletia</taxon>
    </lineage>
</organism>
<reference evidence="4" key="2">
    <citation type="journal article" date="2019" name="IMA Fungus">
        <title>Genome sequencing and comparison of five Tilletia species to identify candidate genes for the detection of regulated species infecting wheat.</title>
        <authorList>
            <person name="Nguyen H.D.T."/>
            <person name="Sultana T."/>
            <person name="Kesanakurti P."/>
            <person name="Hambleton S."/>
        </authorList>
    </citation>
    <scope>NUCLEOTIDE SEQUENCE</scope>
    <source>
        <strain evidence="4">DAOMC 236422</strain>
    </source>
</reference>
<name>A0A8X7NCM5_9BASI</name>
<evidence type="ECO:0000313" key="4">
    <source>
        <dbReference type="EMBL" id="KAE8270035.1"/>
    </source>
</evidence>
<feature type="chain" id="PRO_5036469899" description="Alpha/beta hydrolase fold-3 domain-containing protein" evidence="2">
    <location>
        <begin position="36"/>
        <end position="325"/>
    </location>
</feature>
<dbReference type="AlphaFoldDB" id="A0A8X7NCM5"/>
<evidence type="ECO:0000256" key="1">
    <source>
        <dbReference type="ARBA" id="ARBA00022801"/>
    </source>
</evidence>
<evidence type="ECO:0000259" key="3">
    <source>
        <dbReference type="Pfam" id="PF07859"/>
    </source>
</evidence>
<dbReference type="SUPFAM" id="SSF53474">
    <property type="entry name" value="alpha/beta-Hydrolases"/>
    <property type="match status" value="1"/>
</dbReference>
<dbReference type="Proteomes" id="UP000078113">
    <property type="component" value="Unassembled WGS sequence"/>
</dbReference>
<dbReference type="InterPro" id="IPR013094">
    <property type="entry name" value="AB_hydrolase_3"/>
</dbReference>
<dbReference type="PANTHER" id="PTHR48081">
    <property type="entry name" value="AB HYDROLASE SUPERFAMILY PROTEIN C4A8.06C"/>
    <property type="match status" value="1"/>
</dbReference>
<dbReference type="Gene3D" id="3.40.50.1820">
    <property type="entry name" value="alpha/beta hydrolase"/>
    <property type="match status" value="1"/>
</dbReference>
<protein>
    <recommendedName>
        <fullName evidence="3">Alpha/beta hydrolase fold-3 domain-containing protein</fullName>
    </recommendedName>
</protein>
<reference evidence="4" key="1">
    <citation type="submission" date="2016-04" db="EMBL/GenBank/DDBJ databases">
        <authorList>
            <person name="Nguyen H.D."/>
            <person name="Samba Siva P."/>
            <person name="Cullis J."/>
            <person name="Levesque C.A."/>
            <person name="Hambleton S."/>
        </authorList>
    </citation>
    <scope>NUCLEOTIDE SEQUENCE</scope>
    <source>
        <strain evidence="4">DAOMC 236422</strain>
    </source>
</reference>
<dbReference type="InterPro" id="IPR050300">
    <property type="entry name" value="GDXG_lipolytic_enzyme"/>
</dbReference>
<evidence type="ECO:0000256" key="2">
    <source>
        <dbReference type="SAM" id="SignalP"/>
    </source>
</evidence>
<gene>
    <name evidence="4" type="ORF">A4X09_0g2323</name>
</gene>
<evidence type="ECO:0000313" key="5">
    <source>
        <dbReference type="Proteomes" id="UP000078113"/>
    </source>
</evidence>
<keyword evidence="5" id="KW-1185">Reference proteome</keyword>
<dbReference type="GO" id="GO:0016787">
    <property type="term" value="F:hydrolase activity"/>
    <property type="evidence" value="ECO:0007669"/>
    <property type="project" value="UniProtKB-KW"/>
</dbReference>
<feature type="domain" description="Alpha/beta hydrolase fold-3" evidence="3">
    <location>
        <begin position="80"/>
        <end position="294"/>
    </location>
</feature>
<feature type="signal peptide" evidence="2">
    <location>
        <begin position="1"/>
        <end position="35"/>
    </location>
</feature>
<sequence length="325" mass="35456">MSSVPTPPANPPRAHGWSNYPLLWLQVTFLRLVTAAPAKNDKIPEDIDVVHSTIPSRDSDRSIKVSIYRARGITPSGKVVLNWHGSGTVLYFFGEDKPYCAWMAGQLRDEGVTVYDLDYRKAPENPFPAGIEDVEDAILHFASQPTTTHIAVSGFSAGAKFAVSAAVHTKPILESKNSMAKVNAAAVFYPSVDVRPGANRKPPSPAGRSGVYFPLWVFGVFSRAFCVDPASAYDKRASPVLSEASEFPPHMLLICGDADAFHDDCDNFVKKLNAADPPHPDAKFLMVPGEGHSWDKKPLCEESIEAREVAYRGALDCIRRGFAEA</sequence>
<keyword evidence="1" id="KW-0378">Hydrolase</keyword>
<accession>A0A8X7NCM5</accession>